<sequence>MMTSADEVGDLLTGTMLADRPLGYGPRGTIMVQEIPPERVLEGWQAA</sequence>
<dbReference type="RefSeq" id="WP_185043872.1">
    <property type="nucleotide sequence ID" value="NZ_BAABFG010000005.1"/>
</dbReference>
<protein>
    <submittedName>
        <fullName evidence="1">Uncharacterized protein</fullName>
    </submittedName>
</protein>
<proteinExistence type="predicted"/>
<dbReference type="AlphaFoldDB" id="A0A7W7H4E1"/>
<dbReference type="EMBL" id="JACHNB010000001">
    <property type="protein sequence ID" value="MBB4743609.1"/>
    <property type="molecule type" value="Genomic_DNA"/>
</dbReference>
<gene>
    <name evidence="1" type="ORF">BJY16_007068</name>
</gene>
<name>A0A7W7H4E1_9ACTN</name>
<accession>A0A7W7H4E1</accession>
<keyword evidence="2" id="KW-1185">Reference proteome</keyword>
<organism evidence="1 2">
    <name type="scientific">Actinoplanes octamycinicus</name>
    <dbReference type="NCBI Taxonomy" id="135948"/>
    <lineage>
        <taxon>Bacteria</taxon>
        <taxon>Bacillati</taxon>
        <taxon>Actinomycetota</taxon>
        <taxon>Actinomycetes</taxon>
        <taxon>Micromonosporales</taxon>
        <taxon>Micromonosporaceae</taxon>
        <taxon>Actinoplanes</taxon>
    </lineage>
</organism>
<reference evidence="1 2" key="1">
    <citation type="submission" date="2020-08" db="EMBL/GenBank/DDBJ databases">
        <title>Sequencing the genomes of 1000 actinobacteria strains.</title>
        <authorList>
            <person name="Klenk H.-P."/>
        </authorList>
    </citation>
    <scope>NUCLEOTIDE SEQUENCE [LARGE SCALE GENOMIC DNA]</scope>
    <source>
        <strain evidence="1 2">DSM 45809</strain>
    </source>
</reference>
<comment type="caution">
    <text evidence="1">The sequence shown here is derived from an EMBL/GenBank/DDBJ whole genome shotgun (WGS) entry which is preliminary data.</text>
</comment>
<evidence type="ECO:0000313" key="2">
    <source>
        <dbReference type="Proteomes" id="UP000546162"/>
    </source>
</evidence>
<dbReference type="Proteomes" id="UP000546162">
    <property type="component" value="Unassembled WGS sequence"/>
</dbReference>
<evidence type="ECO:0000313" key="1">
    <source>
        <dbReference type="EMBL" id="MBB4743609.1"/>
    </source>
</evidence>